<dbReference type="Proteomes" id="UP001597295">
    <property type="component" value="Unassembled WGS sequence"/>
</dbReference>
<keyword evidence="5 7" id="KW-1133">Transmembrane helix</keyword>
<feature type="transmembrane region" description="Helical" evidence="7">
    <location>
        <begin position="17"/>
        <end position="35"/>
    </location>
</feature>
<evidence type="ECO:0000259" key="8">
    <source>
        <dbReference type="Pfam" id="PF04239"/>
    </source>
</evidence>
<dbReference type="PANTHER" id="PTHR34582:SF6">
    <property type="entry name" value="UPF0702 TRANSMEMBRANE PROTEIN YCAP"/>
    <property type="match status" value="1"/>
</dbReference>
<evidence type="ECO:0000313" key="9">
    <source>
        <dbReference type="EMBL" id="MFD2262174.1"/>
    </source>
</evidence>
<keyword evidence="6 7" id="KW-0472">Membrane</keyword>
<evidence type="ECO:0000256" key="5">
    <source>
        <dbReference type="ARBA" id="ARBA00022989"/>
    </source>
</evidence>
<comment type="subcellular location">
    <subcellularLocation>
        <location evidence="1">Cell membrane</location>
        <topology evidence="1">Multi-pass membrane protein</topology>
    </subcellularLocation>
</comment>
<comment type="similarity">
    <text evidence="2">Belongs to the UPF0702 family.</text>
</comment>
<evidence type="ECO:0000256" key="2">
    <source>
        <dbReference type="ARBA" id="ARBA00006448"/>
    </source>
</evidence>
<sequence>MPDWQAMFIPQTTVFEVIVRGTIMYFVLFLILRFFMKRQAGGLGIADVLVIVLIADAAQNGMAADYKSVTEGILLVLTIAFWDFALDWLGYRFSAIGRFIQPPPVPLIEDGHMMQRNMRREMISRDELMSQLRQQGIEDHRQVKRACMEGNGNISVVRFDGDETAKPTDRNVAF</sequence>
<dbReference type="Pfam" id="PF04239">
    <property type="entry name" value="DUF421"/>
    <property type="match status" value="1"/>
</dbReference>
<evidence type="ECO:0000256" key="6">
    <source>
        <dbReference type="ARBA" id="ARBA00023136"/>
    </source>
</evidence>
<dbReference type="InterPro" id="IPR007353">
    <property type="entry name" value="DUF421"/>
</dbReference>
<dbReference type="RefSeq" id="WP_379875090.1">
    <property type="nucleotide sequence ID" value="NZ_JBHUIP010000003.1"/>
</dbReference>
<keyword evidence="3" id="KW-1003">Cell membrane</keyword>
<evidence type="ECO:0000256" key="7">
    <source>
        <dbReference type="SAM" id="Phobius"/>
    </source>
</evidence>
<gene>
    <name evidence="9" type="ORF">ACFSM5_04690</name>
</gene>
<proteinExistence type="inferred from homology"/>
<evidence type="ECO:0000313" key="10">
    <source>
        <dbReference type="Proteomes" id="UP001597295"/>
    </source>
</evidence>
<dbReference type="EMBL" id="JBHUIP010000003">
    <property type="protein sequence ID" value="MFD2262174.1"/>
    <property type="molecule type" value="Genomic_DNA"/>
</dbReference>
<feature type="transmembrane region" description="Helical" evidence="7">
    <location>
        <begin position="42"/>
        <end position="60"/>
    </location>
</feature>
<keyword evidence="10" id="KW-1185">Reference proteome</keyword>
<feature type="transmembrane region" description="Helical" evidence="7">
    <location>
        <begin position="72"/>
        <end position="91"/>
    </location>
</feature>
<feature type="domain" description="YetF C-terminal" evidence="8">
    <location>
        <begin position="93"/>
        <end position="161"/>
    </location>
</feature>
<dbReference type="Gene3D" id="3.30.240.20">
    <property type="entry name" value="bsu07140 like domains"/>
    <property type="match status" value="1"/>
</dbReference>
<organism evidence="9 10">
    <name type="scientific">Lacibacterium aquatile</name>
    <dbReference type="NCBI Taxonomy" id="1168082"/>
    <lineage>
        <taxon>Bacteria</taxon>
        <taxon>Pseudomonadati</taxon>
        <taxon>Pseudomonadota</taxon>
        <taxon>Alphaproteobacteria</taxon>
        <taxon>Rhodospirillales</taxon>
        <taxon>Rhodospirillaceae</taxon>
    </lineage>
</organism>
<dbReference type="InterPro" id="IPR023090">
    <property type="entry name" value="UPF0702_alpha/beta_dom_sf"/>
</dbReference>
<name>A0ABW5DMM4_9PROT</name>
<keyword evidence="4 7" id="KW-0812">Transmembrane</keyword>
<reference evidence="10" key="1">
    <citation type="journal article" date="2019" name="Int. J. Syst. Evol. Microbiol.">
        <title>The Global Catalogue of Microorganisms (GCM) 10K type strain sequencing project: providing services to taxonomists for standard genome sequencing and annotation.</title>
        <authorList>
            <consortium name="The Broad Institute Genomics Platform"/>
            <consortium name="The Broad Institute Genome Sequencing Center for Infectious Disease"/>
            <person name="Wu L."/>
            <person name="Ma J."/>
        </authorList>
    </citation>
    <scope>NUCLEOTIDE SEQUENCE [LARGE SCALE GENOMIC DNA]</scope>
    <source>
        <strain evidence="10">CGMCC 1.19062</strain>
    </source>
</reference>
<accession>A0ABW5DMM4</accession>
<comment type="caution">
    <text evidence="9">The sequence shown here is derived from an EMBL/GenBank/DDBJ whole genome shotgun (WGS) entry which is preliminary data.</text>
</comment>
<evidence type="ECO:0000256" key="3">
    <source>
        <dbReference type="ARBA" id="ARBA00022475"/>
    </source>
</evidence>
<protein>
    <submittedName>
        <fullName evidence="9">DUF421 domain-containing protein</fullName>
    </submittedName>
</protein>
<dbReference type="PANTHER" id="PTHR34582">
    <property type="entry name" value="UPF0702 TRANSMEMBRANE PROTEIN YCAP"/>
    <property type="match status" value="1"/>
</dbReference>
<evidence type="ECO:0000256" key="1">
    <source>
        <dbReference type="ARBA" id="ARBA00004651"/>
    </source>
</evidence>
<evidence type="ECO:0000256" key="4">
    <source>
        <dbReference type="ARBA" id="ARBA00022692"/>
    </source>
</evidence>